<dbReference type="Proteomes" id="UP000007463">
    <property type="component" value="Chromosome"/>
</dbReference>
<dbReference type="EMBL" id="CP002542">
    <property type="protein sequence ID" value="AEA42952.1"/>
    <property type="molecule type" value="Genomic_DNA"/>
</dbReference>
<feature type="transmembrane region" description="Helical" evidence="1">
    <location>
        <begin position="121"/>
        <end position="138"/>
    </location>
</feature>
<sequence>MKLSLIIIKKYELNQTRLLFIQKLRSKTREPYFDNKNTRRLDIEDEEGTIYADEYDNMISLRNQVINKHWILFKTLILFGKRKKNYFWTISYPGHYATVLAILSIFGFFAGLYFFLTENEYKILIMSIGMYILTIYMSKDDYKSHHHLIKECNCIEE</sequence>
<organism evidence="2 3">
    <name type="scientific">Fluviicola taffensis (strain DSM 16823 / NCIMB 13979 / RW262)</name>
    <dbReference type="NCBI Taxonomy" id="755732"/>
    <lineage>
        <taxon>Bacteria</taxon>
        <taxon>Pseudomonadati</taxon>
        <taxon>Bacteroidota</taxon>
        <taxon>Flavobacteriia</taxon>
        <taxon>Flavobacteriales</taxon>
        <taxon>Crocinitomicaceae</taxon>
        <taxon>Fluviicola</taxon>
    </lineage>
</organism>
<reference evidence="2 3" key="1">
    <citation type="journal article" date="2011" name="Stand. Genomic Sci.">
        <title>Complete genome sequence of the gliding freshwater bacterium Fluviicola taffensis type strain (RW262).</title>
        <authorList>
            <person name="Woyke T."/>
            <person name="Chertkov O."/>
            <person name="Lapidus A."/>
            <person name="Nolan M."/>
            <person name="Lucas S."/>
            <person name="Del Rio T.G."/>
            <person name="Tice H."/>
            <person name="Cheng J.F."/>
            <person name="Tapia R."/>
            <person name="Han C."/>
            <person name="Goodwin L."/>
            <person name="Pitluck S."/>
            <person name="Liolios K."/>
            <person name="Pagani I."/>
            <person name="Ivanova N."/>
            <person name="Huntemann M."/>
            <person name="Mavromatis K."/>
            <person name="Mikhailova N."/>
            <person name="Pati A."/>
            <person name="Chen A."/>
            <person name="Palaniappan K."/>
            <person name="Land M."/>
            <person name="Hauser L."/>
            <person name="Brambilla E.M."/>
            <person name="Rohde M."/>
            <person name="Mwirichia R."/>
            <person name="Sikorski J."/>
            <person name="Tindall B.J."/>
            <person name="Goker M."/>
            <person name="Bristow J."/>
            <person name="Eisen J.A."/>
            <person name="Markowitz V."/>
            <person name="Hugenholtz P."/>
            <person name="Klenk H.P."/>
            <person name="Kyrpides N.C."/>
        </authorList>
    </citation>
    <scope>NUCLEOTIDE SEQUENCE [LARGE SCALE GENOMIC DNA]</scope>
    <source>
        <strain evidence="3">DSM 16823 / RW262 / RW262</strain>
    </source>
</reference>
<dbReference type="RefSeq" id="WP_013685724.1">
    <property type="nucleotide sequence ID" value="NC_015321.1"/>
</dbReference>
<accession>F2IK53</accession>
<evidence type="ECO:0000313" key="3">
    <source>
        <dbReference type="Proteomes" id="UP000007463"/>
    </source>
</evidence>
<proteinExistence type="predicted"/>
<keyword evidence="1" id="KW-0812">Transmembrane</keyword>
<feature type="transmembrane region" description="Helical" evidence="1">
    <location>
        <begin position="92"/>
        <end position="115"/>
    </location>
</feature>
<protein>
    <submittedName>
        <fullName evidence="2">Uncharacterized protein</fullName>
    </submittedName>
</protein>
<keyword evidence="3" id="KW-1185">Reference proteome</keyword>
<evidence type="ECO:0000256" key="1">
    <source>
        <dbReference type="SAM" id="Phobius"/>
    </source>
</evidence>
<dbReference type="STRING" id="755732.Fluta_0951"/>
<name>F2IK53_FLUTR</name>
<dbReference type="KEGG" id="fte:Fluta_0951"/>
<keyword evidence="1" id="KW-0472">Membrane</keyword>
<reference evidence="3" key="2">
    <citation type="submission" date="2011-02" db="EMBL/GenBank/DDBJ databases">
        <title>The complete genome of Fluviicola taffensis DSM 16823.</title>
        <authorList>
            <consortium name="US DOE Joint Genome Institute (JGI-PGF)"/>
            <person name="Lucas S."/>
            <person name="Copeland A."/>
            <person name="Lapidus A."/>
            <person name="Bruce D."/>
            <person name="Goodwin L."/>
            <person name="Pitluck S."/>
            <person name="Kyrpides N."/>
            <person name="Mavromatis K."/>
            <person name="Ivanova N."/>
            <person name="Mikhailova N."/>
            <person name="Pagani I."/>
            <person name="Chertkov O."/>
            <person name="Detter J.C."/>
            <person name="Han C."/>
            <person name="Tapia R."/>
            <person name="Land M."/>
            <person name="Hauser L."/>
            <person name="Markowitz V."/>
            <person name="Cheng J.-F."/>
            <person name="Hugenholtz P."/>
            <person name="Woyke T."/>
            <person name="Wu D."/>
            <person name="Tindall B."/>
            <person name="Pomrenke H.G."/>
            <person name="Brambilla E."/>
            <person name="Klenk H.-P."/>
            <person name="Eisen J.A."/>
        </authorList>
    </citation>
    <scope>NUCLEOTIDE SEQUENCE [LARGE SCALE GENOMIC DNA]</scope>
    <source>
        <strain evidence="3">DSM 16823 / RW262 / RW262</strain>
    </source>
</reference>
<keyword evidence="1" id="KW-1133">Transmembrane helix</keyword>
<dbReference type="AlphaFoldDB" id="F2IK53"/>
<gene>
    <name evidence="2" type="ordered locus">Fluta_0951</name>
</gene>
<dbReference type="HOGENOM" id="CLU_1675318_0_0_10"/>
<evidence type="ECO:0000313" key="2">
    <source>
        <dbReference type="EMBL" id="AEA42952.1"/>
    </source>
</evidence>